<evidence type="ECO:0000256" key="4">
    <source>
        <dbReference type="ARBA" id="ARBA00022825"/>
    </source>
</evidence>
<dbReference type="PANTHER" id="PTHR43806">
    <property type="entry name" value="PEPTIDASE S8"/>
    <property type="match status" value="1"/>
</dbReference>
<dbReference type="FunFam" id="3.40.50.200:FF:000007">
    <property type="entry name" value="Subtilisin-like serine protease"/>
    <property type="match status" value="1"/>
</dbReference>
<dbReference type="SUPFAM" id="SSF52743">
    <property type="entry name" value="Subtilisin-like"/>
    <property type="match status" value="1"/>
</dbReference>
<protein>
    <submittedName>
        <fullName evidence="9">Peptidase S8/S53 domain-containing protein</fullName>
    </submittedName>
</protein>
<dbReference type="InterPro" id="IPR036852">
    <property type="entry name" value="Peptidase_S8/S53_dom_sf"/>
</dbReference>
<feature type="domain" description="Peptidase S8/S53" evidence="8">
    <location>
        <begin position="125"/>
        <end position="363"/>
    </location>
</feature>
<dbReference type="InterPro" id="IPR015500">
    <property type="entry name" value="Peptidase_S8_subtilisin-rel"/>
</dbReference>
<organism evidence="9 10">
    <name type="scientific">Parachaetomium inaequale</name>
    <dbReference type="NCBI Taxonomy" id="2588326"/>
    <lineage>
        <taxon>Eukaryota</taxon>
        <taxon>Fungi</taxon>
        <taxon>Dikarya</taxon>
        <taxon>Ascomycota</taxon>
        <taxon>Pezizomycotina</taxon>
        <taxon>Sordariomycetes</taxon>
        <taxon>Sordariomycetidae</taxon>
        <taxon>Sordariales</taxon>
        <taxon>Chaetomiaceae</taxon>
        <taxon>Parachaetomium</taxon>
    </lineage>
</organism>
<dbReference type="GO" id="GO:0004252">
    <property type="term" value="F:serine-type endopeptidase activity"/>
    <property type="evidence" value="ECO:0007669"/>
    <property type="project" value="UniProtKB-UniRule"/>
</dbReference>
<dbReference type="PRINTS" id="PR00723">
    <property type="entry name" value="SUBTILISIN"/>
</dbReference>
<keyword evidence="4 5" id="KW-0720">Serine protease</keyword>
<dbReference type="EMBL" id="MU854803">
    <property type="protein sequence ID" value="KAK4031453.1"/>
    <property type="molecule type" value="Genomic_DNA"/>
</dbReference>
<dbReference type="Proteomes" id="UP001303115">
    <property type="component" value="Unassembled WGS sequence"/>
</dbReference>
<dbReference type="InterPro" id="IPR023828">
    <property type="entry name" value="Peptidase_S8_Ser-AS"/>
</dbReference>
<accession>A0AAN6SL82</accession>
<comment type="caution">
    <text evidence="9">The sequence shown here is derived from an EMBL/GenBank/DDBJ whole genome shotgun (WGS) entry which is preliminary data.</text>
</comment>
<evidence type="ECO:0000256" key="2">
    <source>
        <dbReference type="ARBA" id="ARBA00022670"/>
    </source>
</evidence>
<dbReference type="InterPro" id="IPR050131">
    <property type="entry name" value="Peptidase_S8_subtilisin-like"/>
</dbReference>
<dbReference type="PROSITE" id="PS00138">
    <property type="entry name" value="SUBTILASE_SER"/>
    <property type="match status" value="1"/>
</dbReference>
<evidence type="ECO:0000256" key="3">
    <source>
        <dbReference type="ARBA" id="ARBA00022801"/>
    </source>
</evidence>
<feature type="active site" description="Charge relay system" evidence="5">
    <location>
        <position position="134"/>
    </location>
</feature>
<keyword evidence="10" id="KW-1185">Reference proteome</keyword>
<feature type="region of interest" description="Disordered" evidence="7">
    <location>
        <begin position="153"/>
        <end position="172"/>
    </location>
</feature>
<evidence type="ECO:0000256" key="1">
    <source>
        <dbReference type="ARBA" id="ARBA00011073"/>
    </source>
</evidence>
<sequence length="394" mass="42360">MSGAKAASHIIPGKWIVRLKPYATEKAQLHHRSAVNARTADNTPFSCEIHREYNLDEARAYFASFDVATKEQIEQLNDVAAVEPVQLYKHCLVTQDNAPWGLARVSNRGKLTGQHKYQYNAGAAGQGVKAYVLDTGINDKHVQFENRAIRGPKFVTEPHPDTVTNDEDNQGHGTHCAGTIASRDYGVAKKVEVIGIKVFNDLPEEDAMAGATNADIMRALEYVVTQYRDHKKPSVVNLSLGGGTSDALDATVAATVRAGVTVCCAAGNGRPPMDADTTSPGRTPLAITVAASDERDHLADFSFYGKLVDIIAPGVDIESTWIGSNEITETLSGTSMACPHVVGIACTILSNPNVVDKTPHNTASELLILADKNTIPILEEKKKRTVNAVGHISV</sequence>
<keyword evidence="3 5" id="KW-0378">Hydrolase</keyword>
<dbReference type="AlphaFoldDB" id="A0AAN6SL82"/>
<dbReference type="GO" id="GO:0006508">
    <property type="term" value="P:proteolysis"/>
    <property type="evidence" value="ECO:0007669"/>
    <property type="project" value="UniProtKB-KW"/>
</dbReference>
<comment type="similarity">
    <text evidence="1 5 6">Belongs to the peptidase S8 family.</text>
</comment>
<dbReference type="PANTHER" id="PTHR43806:SF11">
    <property type="entry name" value="CEREVISIN-RELATED"/>
    <property type="match status" value="1"/>
</dbReference>
<dbReference type="Gene3D" id="3.40.50.200">
    <property type="entry name" value="Peptidase S8/S53 domain"/>
    <property type="match status" value="1"/>
</dbReference>
<dbReference type="Pfam" id="PF00082">
    <property type="entry name" value="Peptidase_S8"/>
    <property type="match status" value="1"/>
</dbReference>
<dbReference type="InterPro" id="IPR023827">
    <property type="entry name" value="Peptidase_S8_Asp-AS"/>
</dbReference>
<dbReference type="InterPro" id="IPR034193">
    <property type="entry name" value="PCSK9_ProteinaseK-like"/>
</dbReference>
<reference evidence="10" key="1">
    <citation type="journal article" date="2023" name="Mol. Phylogenet. Evol.">
        <title>Genome-scale phylogeny and comparative genomics of the fungal order Sordariales.</title>
        <authorList>
            <person name="Hensen N."/>
            <person name="Bonometti L."/>
            <person name="Westerberg I."/>
            <person name="Brannstrom I.O."/>
            <person name="Guillou S."/>
            <person name="Cros-Aarteil S."/>
            <person name="Calhoun S."/>
            <person name="Haridas S."/>
            <person name="Kuo A."/>
            <person name="Mondo S."/>
            <person name="Pangilinan J."/>
            <person name="Riley R."/>
            <person name="LaButti K."/>
            <person name="Andreopoulos B."/>
            <person name="Lipzen A."/>
            <person name="Chen C."/>
            <person name="Yan M."/>
            <person name="Daum C."/>
            <person name="Ng V."/>
            <person name="Clum A."/>
            <person name="Steindorff A."/>
            <person name="Ohm R.A."/>
            <person name="Martin F."/>
            <person name="Silar P."/>
            <person name="Natvig D.O."/>
            <person name="Lalanne C."/>
            <person name="Gautier V."/>
            <person name="Ament-Velasquez S.L."/>
            <person name="Kruys A."/>
            <person name="Hutchinson M.I."/>
            <person name="Powell A.J."/>
            <person name="Barry K."/>
            <person name="Miller A.N."/>
            <person name="Grigoriev I.V."/>
            <person name="Debuchy R."/>
            <person name="Gladieux P."/>
            <person name="Hiltunen Thoren M."/>
            <person name="Johannesson H."/>
        </authorList>
    </citation>
    <scope>NUCLEOTIDE SEQUENCE [LARGE SCALE GENOMIC DNA]</scope>
    <source>
        <strain evidence="10">CBS 284.82</strain>
    </source>
</reference>
<dbReference type="PROSITE" id="PS51892">
    <property type="entry name" value="SUBTILASE"/>
    <property type="match status" value="1"/>
</dbReference>
<dbReference type="InterPro" id="IPR000209">
    <property type="entry name" value="Peptidase_S8/S53_dom"/>
</dbReference>
<dbReference type="PROSITE" id="PS00137">
    <property type="entry name" value="SUBTILASE_HIS"/>
    <property type="match status" value="1"/>
</dbReference>
<gene>
    <name evidence="9" type="ORF">C8A01DRAFT_42094</name>
</gene>
<evidence type="ECO:0000256" key="5">
    <source>
        <dbReference type="PROSITE-ProRule" id="PRU01240"/>
    </source>
</evidence>
<evidence type="ECO:0000313" key="10">
    <source>
        <dbReference type="Proteomes" id="UP001303115"/>
    </source>
</evidence>
<dbReference type="InterPro" id="IPR022398">
    <property type="entry name" value="Peptidase_S8_His-AS"/>
</dbReference>
<name>A0AAN6SL82_9PEZI</name>
<evidence type="ECO:0000259" key="8">
    <source>
        <dbReference type="Pfam" id="PF00082"/>
    </source>
</evidence>
<proteinExistence type="inferred from homology"/>
<feature type="active site" description="Charge relay system" evidence="5">
    <location>
        <position position="172"/>
    </location>
</feature>
<evidence type="ECO:0000313" key="9">
    <source>
        <dbReference type="EMBL" id="KAK4031453.1"/>
    </source>
</evidence>
<keyword evidence="2 5" id="KW-0645">Protease</keyword>
<evidence type="ECO:0000256" key="6">
    <source>
        <dbReference type="RuleBase" id="RU003355"/>
    </source>
</evidence>
<dbReference type="CDD" id="cd04077">
    <property type="entry name" value="Peptidases_S8_PCSK9_ProteinaseK_like"/>
    <property type="match status" value="1"/>
</dbReference>
<feature type="active site" description="Charge relay system" evidence="5">
    <location>
        <position position="335"/>
    </location>
</feature>
<evidence type="ECO:0000256" key="7">
    <source>
        <dbReference type="SAM" id="MobiDB-lite"/>
    </source>
</evidence>
<dbReference type="PROSITE" id="PS00136">
    <property type="entry name" value="SUBTILASE_ASP"/>
    <property type="match status" value="1"/>
</dbReference>